<accession>A0A4U5NWS9</accession>
<feature type="compositionally biased region" description="Basic and acidic residues" evidence="5">
    <location>
        <begin position="99"/>
        <end position="108"/>
    </location>
</feature>
<evidence type="ECO:0000256" key="5">
    <source>
        <dbReference type="SAM" id="MobiDB-lite"/>
    </source>
</evidence>
<feature type="transmembrane region" description="Helical" evidence="6">
    <location>
        <begin position="615"/>
        <end position="647"/>
    </location>
</feature>
<dbReference type="Pfam" id="PF01740">
    <property type="entry name" value="STAS"/>
    <property type="match status" value="1"/>
</dbReference>
<dbReference type="NCBIfam" id="TIGR00815">
    <property type="entry name" value="sulP"/>
    <property type="match status" value="1"/>
</dbReference>
<dbReference type="OrthoDB" id="288203at2759"/>
<dbReference type="Proteomes" id="UP000298663">
    <property type="component" value="Unassembled WGS sequence"/>
</dbReference>
<protein>
    <recommendedName>
        <fullName evidence="7">STAS domain-containing protein</fullName>
    </recommendedName>
</protein>
<dbReference type="GO" id="GO:0016020">
    <property type="term" value="C:membrane"/>
    <property type="evidence" value="ECO:0007669"/>
    <property type="project" value="UniProtKB-SubCell"/>
</dbReference>
<feature type="transmembrane region" description="Helical" evidence="6">
    <location>
        <begin position="482"/>
        <end position="508"/>
    </location>
</feature>
<reference evidence="8 9" key="1">
    <citation type="journal article" date="2015" name="Genome Biol.">
        <title>Comparative genomics of Steinernema reveals deeply conserved gene regulatory networks.</title>
        <authorList>
            <person name="Dillman A.R."/>
            <person name="Macchietto M."/>
            <person name="Porter C.F."/>
            <person name="Rogers A."/>
            <person name="Williams B."/>
            <person name="Antoshechkin I."/>
            <person name="Lee M.M."/>
            <person name="Goodwin Z."/>
            <person name="Lu X."/>
            <person name="Lewis E.E."/>
            <person name="Goodrich-Blair H."/>
            <person name="Stock S.P."/>
            <person name="Adams B.J."/>
            <person name="Sternberg P.W."/>
            <person name="Mortazavi A."/>
        </authorList>
    </citation>
    <scope>NUCLEOTIDE SEQUENCE [LARGE SCALE GENOMIC DNA]</scope>
    <source>
        <strain evidence="8 9">ALL</strain>
    </source>
</reference>
<feature type="transmembrane region" description="Helical" evidence="6">
    <location>
        <begin position="216"/>
        <end position="240"/>
    </location>
</feature>
<evidence type="ECO:0000256" key="2">
    <source>
        <dbReference type="ARBA" id="ARBA00022692"/>
    </source>
</evidence>
<dbReference type="AlphaFoldDB" id="A0A4U5NWS9"/>
<comment type="caution">
    <text evidence="8">The sequence shown here is derived from an EMBL/GenBank/DDBJ whole genome shotgun (WGS) entry which is preliminary data.</text>
</comment>
<dbReference type="PANTHER" id="PTHR11814">
    <property type="entry name" value="SULFATE TRANSPORTER"/>
    <property type="match status" value="1"/>
</dbReference>
<feature type="transmembrane region" description="Helical" evidence="6">
    <location>
        <begin position="520"/>
        <end position="541"/>
    </location>
</feature>
<feature type="region of interest" description="Disordered" evidence="5">
    <location>
        <begin position="92"/>
        <end position="119"/>
    </location>
</feature>
<feature type="transmembrane region" description="Helical" evidence="6">
    <location>
        <begin position="561"/>
        <end position="594"/>
    </location>
</feature>
<dbReference type="InterPro" id="IPR036513">
    <property type="entry name" value="STAS_dom_sf"/>
</dbReference>
<feature type="transmembrane region" description="Helical" evidence="6">
    <location>
        <begin position="246"/>
        <end position="262"/>
    </location>
</feature>
<dbReference type="CDD" id="cd07042">
    <property type="entry name" value="STAS_SulP_like_sulfate_transporter"/>
    <property type="match status" value="1"/>
</dbReference>
<keyword evidence="2 6" id="KW-0812">Transmembrane</keyword>
<comment type="subcellular location">
    <subcellularLocation>
        <location evidence="1">Membrane</location>
        <topology evidence="1">Multi-pass membrane protein</topology>
    </subcellularLocation>
</comment>
<gene>
    <name evidence="8" type="ORF">L596_012084</name>
</gene>
<evidence type="ECO:0000256" key="6">
    <source>
        <dbReference type="SAM" id="Phobius"/>
    </source>
</evidence>
<name>A0A4U5NWS9_STECR</name>
<evidence type="ECO:0000256" key="4">
    <source>
        <dbReference type="ARBA" id="ARBA00023136"/>
    </source>
</evidence>
<keyword evidence="3 6" id="KW-1133">Transmembrane helix</keyword>
<feature type="transmembrane region" description="Helical" evidence="6">
    <location>
        <begin position="434"/>
        <end position="450"/>
    </location>
</feature>
<evidence type="ECO:0000313" key="9">
    <source>
        <dbReference type="Proteomes" id="UP000298663"/>
    </source>
</evidence>
<dbReference type="Pfam" id="PF00916">
    <property type="entry name" value="Sulfate_transp"/>
    <property type="match status" value="1"/>
</dbReference>
<dbReference type="EMBL" id="AZBU02000003">
    <property type="protein sequence ID" value="TKR87731.1"/>
    <property type="molecule type" value="Genomic_DNA"/>
</dbReference>
<evidence type="ECO:0000313" key="8">
    <source>
        <dbReference type="EMBL" id="TKR87731.1"/>
    </source>
</evidence>
<sequence length="868" mass="96777">MKSRIQPRSDRSEQQKRLKMDLNILPDFETRRLQTVARRSRASFSGGRTNATARKNATEKADAAAQLVATPAAAHTPGLCSLARRAAMAGRPLRPAAMDPKEFEKTARSSDSTTAEDDVPFEPKATNVINLRDFEEADEPLKPSHAVATNGRTTVLDQEQFDKKHGYCRVDLTVCRTVDYKLAQLKRWKRKHHFHFWKQRIPFISWISSYDWKENIFADAIGGAMISVMAIPQGLAYAYLVGLPPIHGLYTGIVGPIIYALLGSSKHVSPGAFAILALMVGSLVQQLSAPESAEEQHDPNVECCPQRMGVNSTEAILIAIEVTILVGIVQLILGMMNAGILAVYLSDQLVEGMTSGAAVHVFTSQLSTMVGMKGQPKTSDPLGIIKYYGCFFLNIQSIQLAPVICSIICVLLLSFSKNISDKVSKKWVKVRLPMELFVVVFSTLLCYLTHGTPYELGLDIVGEVNGGLHFQVPPFKYSGTHFWVMFPTVVSISIVGFVIHIALAKLVAKEQKYQIDANQEWLALGLMNFVSSFFGCFAGGSSLSRTMTQVKLGTKSQLSTIVSVIGLILVVFALAQSITYLPQPVLACIVVVALKDLFKQIWKATKVFEESPIDFLIWLVTFVAVVVLNVNSGLYCGVGFALMTVVFRSQWAESTQLGKIPNTNDFKGIQHYREAKAIPGICIFRFDAPLYFANAELFIRRLHDATCYDPVVVLNTFNQLQEGRRKKKDKEDSKRDIEGKPAPKRDEKLIEMTIRNRFLHTEEEEKKADPKTVKPADDDMEEMTHVIIDCSSMTYVDLMGLDALALVFSSYTESYQTVFFCSCKVAVRQQFEVSNFYKRVPKTAFFVTIDDAVAQAEIQRRIQRNKVF</sequence>
<evidence type="ECO:0000256" key="3">
    <source>
        <dbReference type="ARBA" id="ARBA00022989"/>
    </source>
</evidence>
<organism evidence="8 9">
    <name type="scientific">Steinernema carpocapsae</name>
    <name type="common">Entomopathogenic nematode</name>
    <dbReference type="NCBI Taxonomy" id="34508"/>
    <lineage>
        <taxon>Eukaryota</taxon>
        <taxon>Metazoa</taxon>
        <taxon>Ecdysozoa</taxon>
        <taxon>Nematoda</taxon>
        <taxon>Chromadorea</taxon>
        <taxon>Rhabditida</taxon>
        <taxon>Tylenchina</taxon>
        <taxon>Panagrolaimomorpha</taxon>
        <taxon>Strongyloidoidea</taxon>
        <taxon>Steinernematidae</taxon>
        <taxon>Steinernema</taxon>
    </lineage>
</organism>
<keyword evidence="9" id="KW-1185">Reference proteome</keyword>
<dbReference type="GO" id="GO:0055085">
    <property type="term" value="P:transmembrane transport"/>
    <property type="evidence" value="ECO:0007669"/>
    <property type="project" value="InterPro"/>
</dbReference>
<dbReference type="PROSITE" id="PS50801">
    <property type="entry name" value="STAS"/>
    <property type="match status" value="1"/>
</dbReference>
<feature type="domain" description="STAS" evidence="7">
    <location>
        <begin position="671"/>
        <end position="856"/>
    </location>
</feature>
<dbReference type="Gene3D" id="3.30.750.24">
    <property type="entry name" value="STAS domain"/>
    <property type="match status" value="1"/>
</dbReference>
<feature type="transmembrane region" description="Helical" evidence="6">
    <location>
        <begin position="391"/>
        <end position="413"/>
    </location>
</feature>
<proteinExistence type="predicted"/>
<dbReference type="STRING" id="34508.A0A4U5NWS9"/>
<dbReference type="InterPro" id="IPR011547">
    <property type="entry name" value="SLC26A/SulP_dom"/>
</dbReference>
<keyword evidence="4 6" id="KW-0472">Membrane</keyword>
<feature type="transmembrane region" description="Helical" evidence="6">
    <location>
        <begin position="316"/>
        <end position="345"/>
    </location>
</feature>
<dbReference type="InterPro" id="IPR001902">
    <property type="entry name" value="SLC26A/SulP_fam"/>
</dbReference>
<reference evidence="8 9" key="2">
    <citation type="journal article" date="2019" name="G3 (Bethesda)">
        <title>Hybrid Assembly of the Genome of the Entomopathogenic Nematode Steinernema carpocapsae Identifies the X-Chromosome.</title>
        <authorList>
            <person name="Serra L."/>
            <person name="Macchietto M."/>
            <person name="Macias-Munoz A."/>
            <person name="McGill C.J."/>
            <person name="Rodriguez I.M."/>
            <person name="Rodriguez B."/>
            <person name="Murad R."/>
            <person name="Mortazavi A."/>
        </authorList>
    </citation>
    <scope>NUCLEOTIDE SEQUENCE [LARGE SCALE GENOMIC DNA]</scope>
    <source>
        <strain evidence="8 9">ALL</strain>
    </source>
</reference>
<dbReference type="SUPFAM" id="SSF52091">
    <property type="entry name" value="SpoIIaa-like"/>
    <property type="match status" value="1"/>
</dbReference>
<evidence type="ECO:0000259" key="7">
    <source>
        <dbReference type="PROSITE" id="PS50801"/>
    </source>
</evidence>
<evidence type="ECO:0000256" key="1">
    <source>
        <dbReference type="ARBA" id="ARBA00004141"/>
    </source>
</evidence>
<dbReference type="InterPro" id="IPR002645">
    <property type="entry name" value="STAS_dom"/>
</dbReference>